<accession>A0A8K0TH51</accession>
<dbReference type="Pfam" id="PF22624">
    <property type="entry name" value="AASDHPPT_N"/>
    <property type="match status" value="1"/>
</dbReference>
<dbReference type="EMBL" id="JAGPXD010000004">
    <property type="protein sequence ID" value="KAH7358348.1"/>
    <property type="molecule type" value="Genomic_DNA"/>
</dbReference>
<comment type="caution">
    <text evidence="5">The sequence shown here is derived from an EMBL/GenBank/DDBJ whole genome shotgun (WGS) entry which is preliminary data.</text>
</comment>
<evidence type="ECO:0000256" key="1">
    <source>
        <dbReference type="ARBA" id="ARBA00013172"/>
    </source>
</evidence>
<dbReference type="PANTHER" id="PTHR12215:SF10">
    <property type="entry name" value="L-AMINOADIPATE-SEMIALDEHYDE DEHYDROGENASE-PHOSPHOPANTETHEINYL TRANSFERASE"/>
    <property type="match status" value="1"/>
</dbReference>
<keyword evidence="6" id="KW-1185">Reference proteome</keyword>
<evidence type="ECO:0000313" key="5">
    <source>
        <dbReference type="EMBL" id="KAH7358348.1"/>
    </source>
</evidence>
<dbReference type="Gene3D" id="3.90.470.20">
    <property type="entry name" value="4'-phosphopantetheinyl transferase domain"/>
    <property type="match status" value="1"/>
</dbReference>
<gene>
    <name evidence="5" type="ORF">B0T11DRAFT_102740</name>
</gene>
<evidence type="ECO:0000256" key="2">
    <source>
        <dbReference type="ARBA" id="ARBA00022679"/>
    </source>
</evidence>
<name>A0A8K0TH51_9PEZI</name>
<dbReference type="Proteomes" id="UP000813385">
    <property type="component" value="Unassembled WGS sequence"/>
</dbReference>
<dbReference type="InterPro" id="IPR050559">
    <property type="entry name" value="P-Pant_transferase_sf"/>
</dbReference>
<evidence type="ECO:0000313" key="6">
    <source>
        <dbReference type="Proteomes" id="UP000813385"/>
    </source>
</evidence>
<dbReference type="SUPFAM" id="SSF56214">
    <property type="entry name" value="4'-phosphopantetheinyl transferase"/>
    <property type="match status" value="2"/>
</dbReference>
<dbReference type="InterPro" id="IPR055066">
    <property type="entry name" value="AASDHPPT_N"/>
</dbReference>
<dbReference type="GO" id="GO:0008897">
    <property type="term" value="F:holo-[acyl-carrier-protein] synthase activity"/>
    <property type="evidence" value="ECO:0007669"/>
    <property type="project" value="UniProtKB-EC"/>
</dbReference>
<dbReference type="GO" id="GO:0019878">
    <property type="term" value="P:lysine biosynthetic process via aminoadipic acid"/>
    <property type="evidence" value="ECO:0007669"/>
    <property type="project" value="TreeGrafter"/>
</dbReference>
<dbReference type="Pfam" id="PF01648">
    <property type="entry name" value="ACPS"/>
    <property type="match status" value="1"/>
</dbReference>
<sequence length="313" mass="34821">MAQQQQPVIVQWVVDTRPLWNGAVKTKDLEQIAARALALLTPSERIAVLRYYHVRDAKLSLASHLLKRLAITRHCRVPWRDALPVRDTAHSKPVWRDPAGREPLRFNVSHQAGIVALFAVAGYQGPGPVDVGVDVVCAPERRDRDLAMLASDGWGRFVDIHSDVFAPQEVEYLKVGITAPSSFVPNRPGPAALPGEVADFRLRCFYALWCLREAYIKMTGEALMAPWLRDLEFRGFRAPVDEADVVAEHEIYLKGQRIEDANVCLRAMESGYMIGAAVRTPEKPDEGLGFRLGPYETIDMDDLLTEAEAAGGL</sequence>
<dbReference type="PANTHER" id="PTHR12215">
    <property type="entry name" value="PHOSPHOPANTETHEINE TRANSFERASE"/>
    <property type="match status" value="1"/>
</dbReference>
<evidence type="ECO:0000259" key="3">
    <source>
        <dbReference type="Pfam" id="PF01648"/>
    </source>
</evidence>
<dbReference type="AlphaFoldDB" id="A0A8K0TH51"/>
<dbReference type="GO" id="GO:0005829">
    <property type="term" value="C:cytosol"/>
    <property type="evidence" value="ECO:0007669"/>
    <property type="project" value="TreeGrafter"/>
</dbReference>
<reference evidence="5" key="1">
    <citation type="journal article" date="2021" name="Nat. Commun.">
        <title>Genetic determinants of endophytism in the Arabidopsis root mycobiome.</title>
        <authorList>
            <person name="Mesny F."/>
            <person name="Miyauchi S."/>
            <person name="Thiergart T."/>
            <person name="Pickel B."/>
            <person name="Atanasova L."/>
            <person name="Karlsson M."/>
            <person name="Huettel B."/>
            <person name="Barry K.W."/>
            <person name="Haridas S."/>
            <person name="Chen C."/>
            <person name="Bauer D."/>
            <person name="Andreopoulos W."/>
            <person name="Pangilinan J."/>
            <person name="LaButti K."/>
            <person name="Riley R."/>
            <person name="Lipzen A."/>
            <person name="Clum A."/>
            <person name="Drula E."/>
            <person name="Henrissat B."/>
            <person name="Kohler A."/>
            <person name="Grigoriev I.V."/>
            <person name="Martin F.M."/>
            <person name="Hacquard S."/>
        </authorList>
    </citation>
    <scope>NUCLEOTIDE SEQUENCE</scope>
    <source>
        <strain evidence="5">MPI-CAGE-AT-0016</strain>
    </source>
</reference>
<dbReference type="OrthoDB" id="26719at2759"/>
<protein>
    <recommendedName>
        <fullName evidence="1">holo-[acyl-carrier-protein] synthase</fullName>
        <ecNumber evidence="1">2.7.8.7</ecNumber>
    </recommendedName>
</protein>
<dbReference type="GO" id="GO:0000287">
    <property type="term" value="F:magnesium ion binding"/>
    <property type="evidence" value="ECO:0007669"/>
    <property type="project" value="InterPro"/>
</dbReference>
<proteinExistence type="predicted"/>
<evidence type="ECO:0000259" key="4">
    <source>
        <dbReference type="Pfam" id="PF22624"/>
    </source>
</evidence>
<dbReference type="EC" id="2.7.8.7" evidence="1"/>
<feature type="domain" description="4'-phosphopantetheinyl transferase" evidence="3">
    <location>
        <begin position="131"/>
        <end position="233"/>
    </location>
</feature>
<dbReference type="InterPro" id="IPR037143">
    <property type="entry name" value="4-PPantetheinyl_Trfase_dom_sf"/>
</dbReference>
<dbReference type="InterPro" id="IPR008278">
    <property type="entry name" value="4-PPantetheinyl_Trfase_dom"/>
</dbReference>
<keyword evidence="2 5" id="KW-0808">Transferase</keyword>
<feature type="domain" description="4'-phosphopantetheinyl transferase N-terminal" evidence="4">
    <location>
        <begin position="34"/>
        <end position="119"/>
    </location>
</feature>
<organism evidence="5 6">
    <name type="scientific">Plectosphaerella cucumerina</name>
    <dbReference type="NCBI Taxonomy" id="40658"/>
    <lineage>
        <taxon>Eukaryota</taxon>
        <taxon>Fungi</taxon>
        <taxon>Dikarya</taxon>
        <taxon>Ascomycota</taxon>
        <taxon>Pezizomycotina</taxon>
        <taxon>Sordariomycetes</taxon>
        <taxon>Hypocreomycetidae</taxon>
        <taxon>Glomerellales</taxon>
        <taxon>Plectosphaerellaceae</taxon>
        <taxon>Plectosphaerella</taxon>
    </lineage>
</organism>